<dbReference type="OrthoDB" id="510539at2759"/>
<evidence type="ECO:0000259" key="2">
    <source>
        <dbReference type="Pfam" id="PF11838"/>
    </source>
</evidence>
<dbReference type="GO" id="GO:0008270">
    <property type="term" value="F:zinc ion binding"/>
    <property type="evidence" value="ECO:0007669"/>
    <property type="project" value="TreeGrafter"/>
</dbReference>
<dbReference type="GO" id="GO:0005737">
    <property type="term" value="C:cytoplasm"/>
    <property type="evidence" value="ECO:0007669"/>
    <property type="project" value="TreeGrafter"/>
</dbReference>
<dbReference type="PANTHER" id="PTHR11533">
    <property type="entry name" value="PROTEASE M1 ZINC METALLOPROTEASE"/>
    <property type="match status" value="1"/>
</dbReference>
<dbReference type="GO" id="GO:0042277">
    <property type="term" value="F:peptide binding"/>
    <property type="evidence" value="ECO:0007669"/>
    <property type="project" value="TreeGrafter"/>
</dbReference>
<organism evidence="3 4">
    <name type="scientific">Ignelater luminosus</name>
    <name type="common">Cucubano</name>
    <name type="synonym">Pyrophorus luminosus</name>
    <dbReference type="NCBI Taxonomy" id="2038154"/>
    <lineage>
        <taxon>Eukaryota</taxon>
        <taxon>Metazoa</taxon>
        <taxon>Ecdysozoa</taxon>
        <taxon>Arthropoda</taxon>
        <taxon>Hexapoda</taxon>
        <taxon>Insecta</taxon>
        <taxon>Pterygota</taxon>
        <taxon>Neoptera</taxon>
        <taxon>Endopterygota</taxon>
        <taxon>Coleoptera</taxon>
        <taxon>Polyphaga</taxon>
        <taxon>Elateriformia</taxon>
        <taxon>Elateroidea</taxon>
        <taxon>Elateridae</taxon>
        <taxon>Agrypninae</taxon>
        <taxon>Pyrophorini</taxon>
        <taxon>Ignelater</taxon>
    </lineage>
</organism>
<dbReference type="EMBL" id="VTPC01002980">
    <property type="protein sequence ID" value="KAF2899208.1"/>
    <property type="molecule type" value="Genomic_DNA"/>
</dbReference>
<proteinExistence type="inferred from homology"/>
<evidence type="ECO:0000313" key="3">
    <source>
        <dbReference type="EMBL" id="KAF2899208.1"/>
    </source>
</evidence>
<keyword evidence="4" id="KW-1185">Reference proteome</keyword>
<reference evidence="3" key="1">
    <citation type="submission" date="2019-08" db="EMBL/GenBank/DDBJ databases">
        <title>The genome of the North American firefly Photinus pyralis.</title>
        <authorList>
            <consortium name="Photinus pyralis genome working group"/>
            <person name="Fallon T.R."/>
            <person name="Sander Lower S.E."/>
            <person name="Weng J.-K."/>
        </authorList>
    </citation>
    <scope>NUCLEOTIDE SEQUENCE</scope>
    <source>
        <strain evidence="3">TRF0915ILg1</strain>
        <tissue evidence="3">Whole body</tissue>
    </source>
</reference>
<name>A0A8K0D9M9_IGNLU</name>
<gene>
    <name evidence="3" type="ORF">ILUMI_06967</name>
</gene>
<dbReference type="GO" id="GO:0005615">
    <property type="term" value="C:extracellular space"/>
    <property type="evidence" value="ECO:0007669"/>
    <property type="project" value="TreeGrafter"/>
</dbReference>
<feature type="domain" description="ERAP1-like C-terminal" evidence="2">
    <location>
        <begin position="2"/>
        <end position="254"/>
    </location>
</feature>
<dbReference type="GO" id="GO:0006508">
    <property type="term" value="P:proteolysis"/>
    <property type="evidence" value="ECO:0007669"/>
    <property type="project" value="TreeGrafter"/>
</dbReference>
<comment type="similarity">
    <text evidence="1">Belongs to the peptidase M1 family.</text>
</comment>
<protein>
    <recommendedName>
        <fullName evidence="2">ERAP1-like C-terminal domain-containing protein</fullName>
    </recommendedName>
</protein>
<sequence>MLDYRIPLELTKYLASKERNYIPWLSFFSSLPALVHVIGRTQYNGIFQQYIISIIKPLYDELGTSEKPGESQNDKLLRSFIIKIACSNNYEPCLEWAKQKYQEWMASPEPDKVNPIPFDFRETVQCSAIKAGGQKEWEFLWQRTLYPLISPVNLKLAYLTLGCTREPWLINSYLEKSLDGSIAIQNIQYIWKSIAHPVGLNVGFEFLRTDWDRIYDSYQHIFGNIKSIFEDFLSKLSTKTDLEDLTVFYRNHKENLYPVSSLILSVVDRLKWRIYWTQSHMETIVTWLLQNITK</sequence>
<dbReference type="GO" id="GO:0016020">
    <property type="term" value="C:membrane"/>
    <property type="evidence" value="ECO:0007669"/>
    <property type="project" value="TreeGrafter"/>
</dbReference>
<dbReference type="Gene3D" id="1.25.50.20">
    <property type="match status" value="1"/>
</dbReference>
<dbReference type="Pfam" id="PF11838">
    <property type="entry name" value="ERAP1_C"/>
    <property type="match status" value="1"/>
</dbReference>
<evidence type="ECO:0000313" key="4">
    <source>
        <dbReference type="Proteomes" id="UP000801492"/>
    </source>
</evidence>
<dbReference type="GO" id="GO:0043171">
    <property type="term" value="P:peptide catabolic process"/>
    <property type="evidence" value="ECO:0007669"/>
    <property type="project" value="TreeGrafter"/>
</dbReference>
<dbReference type="InterPro" id="IPR024571">
    <property type="entry name" value="ERAP1-like_C_dom"/>
</dbReference>
<dbReference type="InterPro" id="IPR050344">
    <property type="entry name" value="Peptidase_M1_aminopeptidases"/>
</dbReference>
<dbReference type="PANTHER" id="PTHR11533:SF294">
    <property type="entry name" value="THYROTROPIN-RELEASING HORMONE-DEGRADING ECTOENZYME"/>
    <property type="match status" value="1"/>
</dbReference>
<accession>A0A8K0D9M9</accession>
<evidence type="ECO:0000256" key="1">
    <source>
        <dbReference type="ARBA" id="ARBA00010136"/>
    </source>
</evidence>
<dbReference type="AlphaFoldDB" id="A0A8K0D9M9"/>
<dbReference type="GO" id="GO:0070006">
    <property type="term" value="F:metalloaminopeptidase activity"/>
    <property type="evidence" value="ECO:0007669"/>
    <property type="project" value="TreeGrafter"/>
</dbReference>
<dbReference type="Proteomes" id="UP000801492">
    <property type="component" value="Unassembled WGS sequence"/>
</dbReference>
<comment type="caution">
    <text evidence="3">The sequence shown here is derived from an EMBL/GenBank/DDBJ whole genome shotgun (WGS) entry which is preliminary data.</text>
</comment>